<keyword evidence="3" id="KW-1185">Reference proteome</keyword>
<dbReference type="AlphaFoldDB" id="A0A9N9NFB4"/>
<proteinExistence type="predicted"/>
<protein>
    <submittedName>
        <fullName evidence="2">21194_t:CDS:1</fullName>
    </submittedName>
</protein>
<dbReference type="PANTHER" id="PTHR43628:SF1">
    <property type="entry name" value="CHITIN SYNTHASE REGULATORY FACTOR 2-RELATED"/>
    <property type="match status" value="1"/>
</dbReference>
<evidence type="ECO:0000313" key="3">
    <source>
        <dbReference type="Proteomes" id="UP000789405"/>
    </source>
</evidence>
<dbReference type="InterPro" id="IPR052945">
    <property type="entry name" value="Mitotic_Regulator"/>
</dbReference>
<dbReference type="GO" id="GO:0005524">
    <property type="term" value="F:ATP binding"/>
    <property type="evidence" value="ECO:0007669"/>
    <property type="project" value="UniProtKB-UniRule"/>
</dbReference>
<dbReference type="OrthoDB" id="2317701at2759"/>
<name>A0A9N9NFB4_9GLOM</name>
<keyword evidence="1" id="KW-0067">ATP-binding</keyword>
<feature type="non-terminal residue" evidence="2">
    <location>
        <position position="306"/>
    </location>
</feature>
<dbReference type="EMBL" id="CAJVPY010011644">
    <property type="protein sequence ID" value="CAG8728699.1"/>
    <property type="molecule type" value="Genomic_DNA"/>
</dbReference>
<dbReference type="PANTHER" id="PTHR43628">
    <property type="entry name" value="ACTIVATOR OF C KINASE PROTEIN 1-RELATED"/>
    <property type="match status" value="1"/>
</dbReference>
<dbReference type="Gene3D" id="1.25.40.10">
    <property type="entry name" value="Tetratricopeptide repeat domain"/>
    <property type="match status" value="1"/>
</dbReference>
<dbReference type="InterPro" id="IPR011990">
    <property type="entry name" value="TPR-like_helical_dom_sf"/>
</dbReference>
<keyword evidence="1" id="KW-0547">Nucleotide-binding</keyword>
<dbReference type="PROSITE" id="PS00107">
    <property type="entry name" value="PROTEIN_KINASE_ATP"/>
    <property type="match status" value="1"/>
</dbReference>
<reference evidence="2" key="1">
    <citation type="submission" date="2021-06" db="EMBL/GenBank/DDBJ databases">
        <authorList>
            <person name="Kallberg Y."/>
            <person name="Tangrot J."/>
            <person name="Rosling A."/>
        </authorList>
    </citation>
    <scope>NUCLEOTIDE SEQUENCE</scope>
    <source>
        <strain evidence="2">MA453B</strain>
    </source>
</reference>
<dbReference type="InterPro" id="IPR011009">
    <property type="entry name" value="Kinase-like_dom_sf"/>
</dbReference>
<evidence type="ECO:0000256" key="1">
    <source>
        <dbReference type="PROSITE-ProRule" id="PRU10141"/>
    </source>
</evidence>
<feature type="binding site" evidence="1">
    <location>
        <position position="56"/>
    </location>
    <ligand>
        <name>ATP</name>
        <dbReference type="ChEBI" id="CHEBI:30616"/>
    </ligand>
</feature>
<dbReference type="InterPro" id="IPR017441">
    <property type="entry name" value="Protein_kinase_ATP_BS"/>
</dbReference>
<comment type="caution">
    <text evidence="2">The sequence shown here is derived from an EMBL/GenBank/DDBJ whole genome shotgun (WGS) entry which is preliminary data.</text>
</comment>
<organism evidence="2 3">
    <name type="scientific">Dentiscutata erythropus</name>
    <dbReference type="NCBI Taxonomy" id="1348616"/>
    <lineage>
        <taxon>Eukaryota</taxon>
        <taxon>Fungi</taxon>
        <taxon>Fungi incertae sedis</taxon>
        <taxon>Mucoromycota</taxon>
        <taxon>Glomeromycotina</taxon>
        <taxon>Glomeromycetes</taxon>
        <taxon>Diversisporales</taxon>
        <taxon>Gigasporaceae</taxon>
        <taxon>Dentiscutata</taxon>
    </lineage>
</organism>
<sequence length="306" mass="35276">MALSKFSEQLDTYLKDKSDIKIFDFPKHEKNLKCIGKGGFGIVYSITFEEENYALKSFKQSEELDENEFKDFMKEYLPETVLTKLLNKEKEGTISGTPKGYADIYTKCWSFEPRLRPNLDEILENLLILSEKTADFTIINKLDNLSDFLDRLFYDFADSTNKGLEFSQISKRIRDIINLENQKPQNTFNCLYNKENNNNSEWICLLGFFYLEGIGTGKNQITARNTFEKARNGNTNGSFMAKFYLGECLRNAYGTEKNLASAKLLYKDIRGECARAANSLGLCYLKGIGCKTKRKAIRCFEESYEK</sequence>
<accession>A0A9N9NFB4</accession>
<gene>
    <name evidence="2" type="ORF">DERYTH_LOCUS14932</name>
</gene>
<dbReference type="SUPFAM" id="SSF81901">
    <property type="entry name" value="HCP-like"/>
    <property type="match status" value="1"/>
</dbReference>
<evidence type="ECO:0000313" key="2">
    <source>
        <dbReference type="EMBL" id="CAG8728699.1"/>
    </source>
</evidence>
<dbReference type="Gene3D" id="3.30.200.20">
    <property type="entry name" value="Phosphorylase Kinase, domain 1"/>
    <property type="match status" value="1"/>
</dbReference>
<dbReference type="SUPFAM" id="SSF56112">
    <property type="entry name" value="Protein kinase-like (PK-like)"/>
    <property type="match status" value="1"/>
</dbReference>
<dbReference type="Proteomes" id="UP000789405">
    <property type="component" value="Unassembled WGS sequence"/>
</dbReference>